<evidence type="ECO:0000313" key="1">
    <source>
        <dbReference type="EMBL" id="KAG6721925.1"/>
    </source>
</evidence>
<proteinExistence type="predicted"/>
<accession>A0A922JVL6</accession>
<organism evidence="1 2">
    <name type="scientific">Carya illinoinensis</name>
    <name type="common">Pecan</name>
    <dbReference type="NCBI Taxonomy" id="32201"/>
    <lineage>
        <taxon>Eukaryota</taxon>
        <taxon>Viridiplantae</taxon>
        <taxon>Streptophyta</taxon>
        <taxon>Embryophyta</taxon>
        <taxon>Tracheophyta</taxon>
        <taxon>Spermatophyta</taxon>
        <taxon>Magnoliopsida</taxon>
        <taxon>eudicotyledons</taxon>
        <taxon>Gunneridae</taxon>
        <taxon>Pentapetalae</taxon>
        <taxon>rosids</taxon>
        <taxon>fabids</taxon>
        <taxon>Fagales</taxon>
        <taxon>Juglandaceae</taxon>
        <taxon>Carya</taxon>
    </lineage>
</organism>
<gene>
    <name evidence="1" type="ORF">I3842_03G136200</name>
</gene>
<dbReference type="EMBL" id="CM031827">
    <property type="protein sequence ID" value="KAG6721925.1"/>
    <property type="molecule type" value="Genomic_DNA"/>
</dbReference>
<sequence length="129" mass="15159">MVGICRDPRTLLARHSQRVLLFRILSWTRSMVLVPIPRPIYHISKSIAIETSEKECVIHLGVEVDQLQQQRHKRFNVLSISCQWNTFLTTLVYLNECLLISRFINLSITLSINRFCILFPSYCSFWSDM</sequence>
<protein>
    <submittedName>
        <fullName evidence="1">Uncharacterized protein</fullName>
    </submittedName>
</protein>
<dbReference type="Proteomes" id="UP000811246">
    <property type="component" value="Chromosome 3"/>
</dbReference>
<dbReference type="AlphaFoldDB" id="A0A922JVL6"/>
<reference evidence="1" key="1">
    <citation type="submission" date="2021-01" db="EMBL/GenBank/DDBJ databases">
        <authorList>
            <person name="Lovell J.T."/>
            <person name="Bentley N."/>
            <person name="Bhattarai G."/>
            <person name="Jenkins J.W."/>
            <person name="Sreedasyam A."/>
            <person name="Alarcon Y."/>
            <person name="Bock C."/>
            <person name="Boston L."/>
            <person name="Carlson J."/>
            <person name="Cervantes K."/>
            <person name="Clermont K."/>
            <person name="Krom N."/>
            <person name="Kubenka K."/>
            <person name="Mamidi S."/>
            <person name="Mattison C."/>
            <person name="Monteros M."/>
            <person name="Pisani C."/>
            <person name="Plott C."/>
            <person name="Rajasekar S."/>
            <person name="Rhein H.S."/>
            <person name="Rohla C."/>
            <person name="Song M."/>
            <person name="Hilaire R.S."/>
            <person name="Shu S."/>
            <person name="Wells L."/>
            <person name="Wang X."/>
            <person name="Webber J."/>
            <person name="Heerema R.J."/>
            <person name="Klein P."/>
            <person name="Conner P."/>
            <person name="Grauke L."/>
            <person name="Grimwood J."/>
            <person name="Schmutz J."/>
            <person name="Randall J.J."/>
        </authorList>
    </citation>
    <scope>NUCLEOTIDE SEQUENCE</scope>
    <source>
        <tissue evidence="1">Leaf</tissue>
    </source>
</reference>
<name>A0A922JVL6_CARIL</name>
<comment type="caution">
    <text evidence="1">The sequence shown here is derived from an EMBL/GenBank/DDBJ whole genome shotgun (WGS) entry which is preliminary data.</text>
</comment>
<evidence type="ECO:0000313" key="2">
    <source>
        <dbReference type="Proteomes" id="UP000811246"/>
    </source>
</evidence>